<proteinExistence type="predicted"/>
<gene>
    <name evidence="1" type="ORF">FHW16_005489</name>
</gene>
<organism evidence="1 2">
    <name type="scientific">Phyllobacterium myrsinacearum</name>
    <dbReference type="NCBI Taxonomy" id="28101"/>
    <lineage>
        <taxon>Bacteria</taxon>
        <taxon>Pseudomonadati</taxon>
        <taxon>Pseudomonadota</taxon>
        <taxon>Alphaproteobacteria</taxon>
        <taxon>Hyphomicrobiales</taxon>
        <taxon>Phyllobacteriaceae</taxon>
        <taxon>Phyllobacterium</taxon>
    </lineage>
</organism>
<reference evidence="1 2" key="1">
    <citation type="submission" date="2020-07" db="EMBL/GenBank/DDBJ databases">
        <title>Genomic Encyclopedia of Type Strains, Phase IV (KMG-V): Genome sequencing to study the core and pangenomes of soil and plant-associated prokaryotes.</title>
        <authorList>
            <person name="Whitman W."/>
        </authorList>
    </citation>
    <scope>NUCLEOTIDE SEQUENCE [LARGE SCALE GENOMIC DNA]</scope>
    <source>
        <strain evidence="1 2">AN3</strain>
    </source>
</reference>
<accession>A0A839EW50</accession>
<dbReference type="AlphaFoldDB" id="A0A839EW50"/>
<dbReference type="InterPro" id="IPR023346">
    <property type="entry name" value="Lysozyme-like_dom_sf"/>
</dbReference>
<keyword evidence="2" id="KW-1185">Reference proteome</keyword>
<evidence type="ECO:0000313" key="2">
    <source>
        <dbReference type="Proteomes" id="UP000549052"/>
    </source>
</evidence>
<dbReference type="RefSeq" id="WP_182552290.1">
    <property type="nucleotide sequence ID" value="NZ_JACGXN010000016.1"/>
</dbReference>
<dbReference type="Proteomes" id="UP000549052">
    <property type="component" value="Unassembled WGS sequence"/>
</dbReference>
<dbReference type="Gene3D" id="1.20.141.10">
    <property type="entry name" value="Chitosanase, subunit A, domain 1"/>
    <property type="match status" value="1"/>
</dbReference>
<sequence>MSEVKDHIAELIEAYRVNKKLIAYGISATQALIDGVKVEANNVDEETAMELFEVDYLEVPGFDDLPAELHSQLFAIGVIVGTTRAALMLQSALREFAPRKTQHITGIMELDNYTDCASLVSRGKTEELIEMVNLKFADLCKRLDAKFPTFRTLE</sequence>
<evidence type="ECO:0000313" key="1">
    <source>
        <dbReference type="EMBL" id="MBA8881744.1"/>
    </source>
</evidence>
<dbReference type="SUPFAM" id="SSF53955">
    <property type="entry name" value="Lysozyme-like"/>
    <property type="match status" value="1"/>
</dbReference>
<comment type="caution">
    <text evidence="1">The sequence shown here is derived from an EMBL/GenBank/DDBJ whole genome shotgun (WGS) entry which is preliminary data.</text>
</comment>
<name>A0A839EW50_9HYPH</name>
<protein>
    <submittedName>
        <fullName evidence="1">Lysozyme family protein</fullName>
    </submittedName>
</protein>
<dbReference type="EMBL" id="JACGXN010000016">
    <property type="protein sequence ID" value="MBA8881744.1"/>
    <property type="molecule type" value="Genomic_DNA"/>
</dbReference>